<dbReference type="EMBL" id="CACRTP010000022">
    <property type="protein sequence ID" value="VYU20780.1"/>
    <property type="molecule type" value="Genomic_DNA"/>
</dbReference>
<feature type="region of interest" description="Disordered" evidence="3">
    <location>
        <begin position="1126"/>
        <end position="1246"/>
    </location>
</feature>
<dbReference type="InterPro" id="IPR005877">
    <property type="entry name" value="YSIRK_signal_dom"/>
</dbReference>
<evidence type="ECO:0000256" key="4">
    <source>
        <dbReference type="SAM" id="Phobius"/>
    </source>
</evidence>
<feature type="domain" description="Rib" evidence="5">
    <location>
        <begin position="985"/>
        <end position="1050"/>
    </location>
</feature>
<dbReference type="Pfam" id="PF09479">
    <property type="entry name" value="Flg_new"/>
    <property type="match status" value="1"/>
</dbReference>
<evidence type="ECO:0000256" key="3">
    <source>
        <dbReference type="SAM" id="MobiDB-lite"/>
    </source>
</evidence>
<feature type="compositionally biased region" description="Basic and acidic residues" evidence="3">
    <location>
        <begin position="1134"/>
        <end position="1177"/>
    </location>
</feature>
<dbReference type="NCBIfam" id="NF038186">
    <property type="entry name" value="YPDG_rpt"/>
    <property type="match status" value="1"/>
</dbReference>
<evidence type="ECO:0000313" key="7">
    <source>
        <dbReference type="EMBL" id="VYU20780.1"/>
    </source>
</evidence>
<dbReference type="RefSeq" id="WP_156850187.1">
    <property type="nucleotide sequence ID" value="NZ_CACRTP010000022.1"/>
</dbReference>
<feature type="compositionally biased region" description="Basic and acidic residues" evidence="3">
    <location>
        <begin position="1186"/>
        <end position="1231"/>
    </location>
</feature>
<proteinExistence type="predicted"/>
<gene>
    <name evidence="7" type="ORF">FMLFYP121_01595</name>
</gene>
<evidence type="ECO:0000259" key="5">
    <source>
        <dbReference type="Pfam" id="PF08428"/>
    </source>
</evidence>
<keyword evidence="2" id="KW-0732">Signal</keyword>
<dbReference type="NCBIfam" id="TIGR02331">
    <property type="entry name" value="rib_alpha"/>
    <property type="match status" value="1"/>
</dbReference>
<evidence type="ECO:0000256" key="2">
    <source>
        <dbReference type="ARBA" id="ARBA00022729"/>
    </source>
</evidence>
<feature type="domain" description="Long Rib" evidence="6">
    <location>
        <begin position="707"/>
        <end position="801"/>
    </location>
</feature>
<dbReference type="InterPro" id="IPR044055">
    <property type="entry name" value="RibLong"/>
</dbReference>
<dbReference type="InterPro" id="IPR042229">
    <property type="entry name" value="Listeria/Bacterioides_rpt_sf"/>
</dbReference>
<organism evidence="7">
    <name type="scientific">Finegoldia magna</name>
    <name type="common">Peptostreptococcus magnus</name>
    <dbReference type="NCBI Taxonomy" id="1260"/>
    <lineage>
        <taxon>Bacteria</taxon>
        <taxon>Bacillati</taxon>
        <taxon>Bacillota</taxon>
        <taxon>Tissierellia</taxon>
        <taxon>Tissierellales</taxon>
        <taxon>Peptoniphilaceae</taxon>
        <taxon>Finegoldia</taxon>
    </lineage>
</organism>
<evidence type="ECO:0000256" key="1">
    <source>
        <dbReference type="ARBA" id="ARBA00004196"/>
    </source>
</evidence>
<dbReference type="NCBIfam" id="TIGR01168">
    <property type="entry name" value="YSIRK_signal"/>
    <property type="match status" value="1"/>
</dbReference>
<evidence type="ECO:0000259" key="6">
    <source>
        <dbReference type="Pfam" id="PF18957"/>
    </source>
</evidence>
<protein>
    <submittedName>
        <fullName evidence="7">Rib/alpha-like repeat protein</fullName>
    </submittedName>
</protein>
<accession>A0A6N3CVP3</accession>
<keyword evidence="4" id="KW-1133">Transmembrane helix</keyword>
<dbReference type="Pfam" id="PF18957">
    <property type="entry name" value="RibLong"/>
    <property type="match status" value="1"/>
</dbReference>
<feature type="domain" description="Rib" evidence="5">
    <location>
        <begin position="897"/>
        <end position="970"/>
    </location>
</feature>
<keyword evidence="4" id="KW-0812">Transmembrane</keyword>
<sequence>MNNKIFEKALAERRDKSSSRRPRYALRKLSIGVVSCIIGYAFLIGGNVSFAETDTHPSDQIEEIFEKSEISEEKIADNTSNISDEKTEIKEIDITSYSSEEKSNSTENFEEKQEIPGHNEQFTVVFDANGGKFDTENNTLTVNSGDNAIFSEIPSFYGKIFVGWASSPDATEAQKDILQNISSNKTVYAVWKVDETTTAKTEQKPIVTSEKPEDVSDYVSLNFNATSFTEDDGTLHYGKLLNEKNEEVETNNEIEGVKTRTYWVLKSATWKDIKDFTDKEGKNVYQNLTASSGDEKHPFLGWADSSSLDTVVNLANKFEDTSVIGENPNDRMNFYAKYKTNDVIYYGKTDTSNPNYDSDGYKINLNSDYNKVTFKLKDEKIGKVYLKEEQKDLLGKDVVANDDGSIELTDAKINDKEITVFVHKSKAQSTGFRDIKIETDSIDKNYQYWYWYRGELDGVKREDDWELVFPPSLNGIKNPEEVCFVPLFVTNGQDVTEFKSKPAPPKMPLVGKNSTRTRFELVTLKKEEQIDDILRKDGKSYFDRTYVVFREYKADFIFEKHPPENSGPVLPKLKEEFKNNYTNPHWYDNQKRKYSYYDNVDLSNEIIYKSKIYTAKATRIPVIHEINEASEIIQGTAETGGVVNLYVDGKYSGEAVVDSKGRWKFNQTDRFSLKEGSEIEIKYSSYKRTLPASAKIIVKKAADNIKFNPIYTGSVANSGEKATVSAPKFINELNKSELVDNSVVKKFELIENTIEGVSIDKKTGEITYNTKESDADKTIDLNVKVTYLDDTTENVNTTIKINPLSDIINREENPSAQIPDGYVRVRIIAGEGVRLKEIEKIYDIKKGLSLSETLYPEVEINPENINDYKEPISWTISPGEAIENSVEIVANATKTQAFANNPAGKEIKIFEGETIEAEKLIDNLQNLPANTTFEFKEKPDTTTAGTIDVTIIVKYSDGSIDEVKSTIIVQKQAAIITPIPEVEAIDEIVEFGKIYDLTDNIKNLPEKATVEDITEKGAIDTKTSGNYIGKVKVTFENGEARIVRVKVVVNKSLAEKFVPEVKVIEVESEELSTEVLGSAIVNFPRDSKIEIKSKSEGKVLVTIKFSDGSERDIEISYKIKEIKTDVENPETNDDEGKNTEENKPDKKLNQEDKDNEENTEKNIDTIKLTEEKFEKKPQTSHQTSKTSEKSSKRPEKLMPDKKFESNSKTTKDKKLVEIKDGLDNGDISHNKEKVKKSNPKSQLPKAGTSVEITNLTLASLFYTIGAYFTKKKR</sequence>
<dbReference type="GO" id="GO:0030313">
    <property type="term" value="C:cell envelope"/>
    <property type="evidence" value="ECO:0007669"/>
    <property type="project" value="UniProtKB-SubCell"/>
</dbReference>
<keyword evidence="4" id="KW-0472">Membrane</keyword>
<dbReference type="AlphaFoldDB" id="A0A6N3CVP3"/>
<dbReference type="InterPro" id="IPR059115">
    <property type="entry name" value="Rib"/>
</dbReference>
<dbReference type="InterPro" id="IPR012706">
    <property type="entry name" value="Rib_alpha_Esp_rpt"/>
</dbReference>
<reference evidence="7" key="1">
    <citation type="submission" date="2019-11" db="EMBL/GenBank/DDBJ databases">
        <authorList>
            <person name="Feng L."/>
        </authorList>
    </citation>
    <scope>NUCLEOTIDE SEQUENCE</scope>
    <source>
        <strain evidence="7">FmagnaLFYP121</strain>
    </source>
</reference>
<dbReference type="InterPro" id="IPR013378">
    <property type="entry name" value="InlB-like_B-rpt"/>
</dbReference>
<name>A0A6N3CVP3_FINMA</name>
<dbReference type="Pfam" id="PF08428">
    <property type="entry name" value="Rib"/>
    <property type="match status" value="2"/>
</dbReference>
<comment type="subcellular location">
    <subcellularLocation>
        <location evidence="1">Cell envelope</location>
    </subcellularLocation>
</comment>
<feature type="transmembrane region" description="Helical" evidence="4">
    <location>
        <begin position="29"/>
        <end position="50"/>
    </location>
</feature>
<dbReference type="Gene3D" id="2.60.40.4270">
    <property type="entry name" value="Listeria-Bacteroides repeat domain"/>
    <property type="match status" value="1"/>
</dbReference>